<sequence>MTFGHGPPLARLHRAFVGARPLDPGQHGDQQHRYQDQGARARRPEGEQEEAGQAIDIENVARKQQDGDIADAQHQQGHATSEIDVRRLDRALPAVAAQGDQQHPCAEQQGEQSAHRALQEDVLHQPGHPVGIVEAGRRLRHIGFPNAAHRDDVDQQDAAQGKAPQQVQAIQALRRRRHAQQGVGIVGQGRTGEHRRRHPAPQVVAEGHGLRLDHPRPRHPAQNDAGPGVLGPSVQQARRLGRALAEGDQGGEAGVDHRPHHRPLDRDLGPGAGPVRTGAVPRPDGGVQGSGHAAGRRPVGRGPGRDGRDPDPADRHQRRHRRRRRARLRGRRTHQADRPAPAGSRLAGAAQADDDGRSRQRAESGRARRLRRLPASGEGPAGRGIPARRSPPIVGQLDQLGPSGGPDSLLRLGHSPVGPGGDLRGADRQFRRRLRRDRHPQDGPARRRFRRRRQPERRPGPRHQRGRLCPPPRRRERQRVDGRPGAVELRASGL</sequence>
<evidence type="ECO:0000313" key="2">
    <source>
        <dbReference type="Proteomes" id="UP000038045"/>
    </source>
</evidence>
<feature type="region of interest" description="Disordered" evidence="1">
    <location>
        <begin position="97"/>
        <end position="116"/>
    </location>
</feature>
<protein>
    <submittedName>
        <fullName evidence="3">LigA</fullName>
    </submittedName>
</protein>
<dbReference type="Proteomes" id="UP000038045">
    <property type="component" value="Unplaced"/>
</dbReference>
<evidence type="ECO:0000256" key="1">
    <source>
        <dbReference type="SAM" id="MobiDB-lite"/>
    </source>
</evidence>
<feature type="compositionally biased region" description="Basic and acidic residues" evidence="1">
    <location>
        <begin position="254"/>
        <end position="268"/>
    </location>
</feature>
<feature type="compositionally biased region" description="Basic and acidic residues" evidence="1">
    <location>
        <begin position="303"/>
        <end position="315"/>
    </location>
</feature>
<organism evidence="2 3">
    <name type="scientific">Parastrongyloides trichosuri</name>
    <name type="common">Possum-specific nematode worm</name>
    <dbReference type="NCBI Taxonomy" id="131310"/>
    <lineage>
        <taxon>Eukaryota</taxon>
        <taxon>Metazoa</taxon>
        <taxon>Ecdysozoa</taxon>
        <taxon>Nematoda</taxon>
        <taxon>Chromadorea</taxon>
        <taxon>Rhabditida</taxon>
        <taxon>Tylenchina</taxon>
        <taxon>Panagrolaimomorpha</taxon>
        <taxon>Strongyloidoidea</taxon>
        <taxon>Strongyloididae</taxon>
        <taxon>Parastrongyloides</taxon>
    </lineage>
</organism>
<name>A0A0N4ZVQ9_PARTI</name>
<dbReference type="AlphaFoldDB" id="A0A0N4ZVQ9"/>
<evidence type="ECO:0000313" key="3">
    <source>
        <dbReference type="WBParaSite" id="PTRK_0001267200.1"/>
    </source>
</evidence>
<feature type="region of interest" description="Disordered" evidence="1">
    <location>
        <begin position="189"/>
        <end position="494"/>
    </location>
</feature>
<dbReference type="WBParaSite" id="PTRK_0001267200.1">
    <property type="protein sequence ID" value="PTRK_0001267200.1"/>
    <property type="gene ID" value="PTRK_0001267200"/>
</dbReference>
<proteinExistence type="predicted"/>
<feature type="compositionally biased region" description="Basic and acidic residues" evidence="1">
    <location>
        <begin position="354"/>
        <end position="366"/>
    </location>
</feature>
<reference evidence="3" key="1">
    <citation type="submission" date="2017-02" db="UniProtKB">
        <authorList>
            <consortium name="WormBaseParasite"/>
        </authorList>
    </citation>
    <scope>IDENTIFICATION</scope>
</reference>
<accession>A0A0N4ZVQ9</accession>
<feature type="compositionally biased region" description="Basic residues" evidence="1">
    <location>
        <begin position="446"/>
        <end position="477"/>
    </location>
</feature>
<feature type="compositionally biased region" description="Basic residues" evidence="1">
    <location>
        <begin position="316"/>
        <end position="333"/>
    </location>
</feature>
<feature type="region of interest" description="Disordered" evidence="1">
    <location>
        <begin position="16"/>
        <end position="54"/>
    </location>
</feature>
<keyword evidence="2" id="KW-1185">Reference proteome</keyword>